<keyword evidence="1" id="KW-0413">Isomerase</keyword>
<evidence type="ECO:0000313" key="2">
    <source>
        <dbReference type="Proteomes" id="UP000248627"/>
    </source>
</evidence>
<name>A0A2W2E807_9ACTN</name>
<dbReference type="OrthoDB" id="9799936at2"/>
<dbReference type="InterPro" id="IPR011051">
    <property type="entry name" value="RmlC_Cupin_sf"/>
</dbReference>
<dbReference type="Pfam" id="PF04962">
    <property type="entry name" value="KduI"/>
    <property type="match status" value="1"/>
</dbReference>
<keyword evidence="2" id="KW-1185">Reference proteome</keyword>
<protein>
    <submittedName>
        <fullName evidence="1">5-deoxy-glucuronate isomerase</fullName>
    </submittedName>
</protein>
<dbReference type="Gene3D" id="2.60.120.10">
    <property type="entry name" value="Jelly Rolls"/>
    <property type="match status" value="2"/>
</dbReference>
<dbReference type="PIRSF" id="PIRSF036628">
    <property type="entry name" value="IolB"/>
    <property type="match status" value="1"/>
</dbReference>
<dbReference type="Proteomes" id="UP000248627">
    <property type="component" value="Unassembled WGS sequence"/>
</dbReference>
<reference evidence="1 2" key="1">
    <citation type="submission" date="2018-01" db="EMBL/GenBank/DDBJ databases">
        <title>Draft genome sequence of Jishengella endophytica.</title>
        <authorList>
            <person name="Sahin N."/>
            <person name="Ay H."/>
            <person name="Saygin H."/>
        </authorList>
    </citation>
    <scope>NUCLEOTIDE SEQUENCE [LARGE SCALE GENOMIC DNA]</scope>
    <source>
        <strain evidence="1 2">DSM 45430</strain>
    </source>
</reference>
<proteinExistence type="predicted"/>
<evidence type="ECO:0000313" key="1">
    <source>
        <dbReference type="EMBL" id="PZG01054.1"/>
    </source>
</evidence>
<dbReference type="GO" id="GO:0008880">
    <property type="term" value="F:glucuronate isomerase activity"/>
    <property type="evidence" value="ECO:0007669"/>
    <property type="project" value="InterPro"/>
</dbReference>
<dbReference type="RefSeq" id="WP_111241231.1">
    <property type="nucleotide sequence ID" value="NZ_AP023358.1"/>
</dbReference>
<dbReference type="InterPro" id="IPR024203">
    <property type="entry name" value="Deoxy-glucuronate_isom_IolB"/>
</dbReference>
<dbReference type="InterPro" id="IPR021120">
    <property type="entry name" value="KduI/IolB_isomerase"/>
</dbReference>
<dbReference type="NCBIfam" id="TIGR04378">
    <property type="entry name" value="myo_inos_iolB"/>
    <property type="match status" value="1"/>
</dbReference>
<dbReference type="PANTHER" id="PTHR39193:SF1">
    <property type="entry name" value="5-DEOXY-GLUCURONATE ISOMERASE"/>
    <property type="match status" value="1"/>
</dbReference>
<dbReference type="AlphaFoldDB" id="A0A2W2E807"/>
<dbReference type="SUPFAM" id="SSF51182">
    <property type="entry name" value="RmlC-like cupins"/>
    <property type="match status" value="1"/>
</dbReference>
<dbReference type="PANTHER" id="PTHR39193">
    <property type="entry name" value="5-DEOXY-GLUCURONATE ISOMERASE"/>
    <property type="match status" value="1"/>
</dbReference>
<sequence>MTADVTPESAGWDYSGLRIVDLPPEGTFCWDTGADEVVVVPLVGSVTVDADGERADLAGRTSVFAGPTDVAYVPRDSTLTLTSTPGGRFALATARARRRLPFCHVPVAQVQVELRGAGACSRQVNNFATPDVLEADRIIACEVLTPGGNWSSYPPHKHDEQRPGESVLEEIYYYEVARGGPAYQRVYGTDARPIDVLREVRSGDVVLIPYGWHGPSIAAPGYDLYYLNVMAGPGARSWLICDDPAHAWIRGTWADQPVDPRLPFTPDDPAPAVDGERR</sequence>
<comment type="caution">
    <text evidence="1">The sequence shown here is derived from an EMBL/GenBank/DDBJ whole genome shotgun (WGS) entry which is preliminary data.</text>
</comment>
<organism evidence="1 2">
    <name type="scientific">Micromonospora endophytica</name>
    <dbReference type="NCBI Taxonomy" id="515350"/>
    <lineage>
        <taxon>Bacteria</taxon>
        <taxon>Bacillati</taxon>
        <taxon>Actinomycetota</taxon>
        <taxon>Actinomycetes</taxon>
        <taxon>Micromonosporales</taxon>
        <taxon>Micromonosporaceae</taxon>
        <taxon>Micromonospora</taxon>
    </lineage>
</organism>
<accession>A0A2W2E807</accession>
<dbReference type="GO" id="GO:0019310">
    <property type="term" value="P:inositol catabolic process"/>
    <property type="evidence" value="ECO:0007669"/>
    <property type="project" value="InterPro"/>
</dbReference>
<dbReference type="EMBL" id="POTX01000002">
    <property type="protein sequence ID" value="PZG01054.1"/>
    <property type="molecule type" value="Genomic_DNA"/>
</dbReference>
<gene>
    <name evidence="1" type="primary">iolB</name>
    <name evidence="1" type="ORF">C1I93_00770</name>
</gene>
<dbReference type="InterPro" id="IPR014710">
    <property type="entry name" value="RmlC-like_jellyroll"/>
</dbReference>